<dbReference type="AlphaFoldDB" id="A0A380A011"/>
<keyword evidence="1" id="KW-0472">Membrane</keyword>
<gene>
    <name evidence="2" type="ORF">NCTC10211_04528</name>
</gene>
<sequence>MPEMNNFIQVPFRVDGWNSNALLKELNEAGFETQITRRHFSAGSTGGDFFNLALELAPYAFGLLSSVLVAYVTRGKKVKISFKDGRVTELETNYCSVKEVTKLLESIESVRQIDVSNN</sequence>
<dbReference type="RefSeq" id="WP_033640685.1">
    <property type="nucleotide sequence ID" value="NZ_CAMIQS010000002.1"/>
</dbReference>
<dbReference type="EMBL" id="UGYK01000002">
    <property type="protein sequence ID" value="SUI71684.1"/>
    <property type="molecule type" value="Genomic_DNA"/>
</dbReference>
<accession>A0A380A011</accession>
<protein>
    <submittedName>
        <fullName evidence="2">Uncharacterized protein</fullName>
    </submittedName>
</protein>
<evidence type="ECO:0000256" key="1">
    <source>
        <dbReference type="SAM" id="Phobius"/>
    </source>
</evidence>
<dbReference type="Proteomes" id="UP000254765">
    <property type="component" value="Unassembled WGS sequence"/>
</dbReference>
<keyword evidence="1" id="KW-0812">Transmembrane</keyword>
<organism evidence="2 3">
    <name type="scientific">Serratia marcescens</name>
    <dbReference type="NCBI Taxonomy" id="615"/>
    <lineage>
        <taxon>Bacteria</taxon>
        <taxon>Pseudomonadati</taxon>
        <taxon>Pseudomonadota</taxon>
        <taxon>Gammaproteobacteria</taxon>
        <taxon>Enterobacterales</taxon>
        <taxon>Yersiniaceae</taxon>
        <taxon>Serratia</taxon>
    </lineage>
</organism>
<feature type="transmembrane region" description="Helical" evidence="1">
    <location>
        <begin position="56"/>
        <end position="73"/>
    </location>
</feature>
<keyword evidence="1" id="KW-1133">Transmembrane helix</keyword>
<proteinExistence type="predicted"/>
<name>A0A380A011_SERMA</name>
<evidence type="ECO:0000313" key="3">
    <source>
        <dbReference type="Proteomes" id="UP000254765"/>
    </source>
</evidence>
<reference evidence="2 3" key="1">
    <citation type="submission" date="2018-06" db="EMBL/GenBank/DDBJ databases">
        <authorList>
            <consortium name="Pathogen Informatics"/>
            <person name="Doyle S."/>
        </authorList>
    </citation>
    <scope>NUCLEOTIDE SEQUENCE [LARGE SCALE GENOMIC DNA]</scope>
    <source>
        <strain evidence="2 3">NCTC10211</strain>
    </source>
</reference>
<evidence type="ECO:0000313" key="2">
    <source>
        <dbReference type="EMBL" id="SUI71684.1"/>
    </source>
</evidence>